<gene>
    <name evidence="1" type="ORF">DCAF_LOCUS1450</name>
</gene>
<protein>
    <submittedName>
        <fullName evidence="1">Uncharacterized protein</fullName>
    </submittedName>
</protein>
<organism evidence="1 2">
    <name type="scientific">Dovyalis caffra</name>
    <dbReference type="NCBI Taxonomy" id="77055"/>
    <lineage>
        <taxon>Eukaryota</taxon>
        <taxon>Viridiplantae</taxon>
        <taxon>Streptophyta</taxon>
        <taxon>Embryophyta</taxon>
        <taxon>Tracheophyta</taxon>
        <taxon>Spermatophyta</taxon>
        <taxon>Magnoliopsida</taxon>
        <taxon>eudicotyledons</taxon>
        <taxon>Gunneridae</taxon>
        <taxon>Pentapetalae</taxon>
        <taxon>rosids</taxon>
        <taxon>fabids</taxon>
        <taxon>Malpighiales</taxon>
        <taxon>Salicaceae</taxon>
        <taxon>Flacourtieae</taxon>
        <taxon>Dovyalis</taxon>
    </lineage>
</organism>
<keyword evidence="2" id="KW-1185">Reference proteome</keyword>
<dbReference type="EMBL" id="CAWUPB010000164">
    <property type="protein sequence ID" value="CAK7323820.1"/>
    <property type="molecule type" value="Genomic_DNA"/>
</dbReference>
<dbReference type="Proteomes" id="UP001314170">
    <property type="component" value="Unassembled WGS sequence"/>
</dbReference>
<comment type="caution">
    <text evidence="1">The sequence shown here is derived from an EMBL/GenBank/DDBJ whole genome shotgun (WGS) entry which is preliminary data.</text>
</comment>
<name>A0AAV1QSP4_9ROSI</name>
<sequence length="88" mass="10182">MADNVLSNFKPEQYGHVSFRVPERVGVNELETIYRETVIARFEVFETYIIAKVTTTETHRLRPCSEVDFRPKIVDKVRASFRSGSMAN</sequence>
<accession>A0AAV1QSP4</accession>
<evidence type="ECO:0000313" key="1">
    <source>
        <dbReference type="EMBL" id="CAK7323820.1"/>
    </source>
</evidence>
<evidence type="ECO:0000313" key="2">
    <source>
        <dbReference type="Proteomes" id="UP001314170"/>
    </source>
</evidence>
<reference evidence="1 2" key="1">
    <citation type="submission" date="2024-01" db="EMBL/GenBank/DDBJ databases">
        <authorList>
            <person name="Waweru B."/>
        </authorList>
    </citation>
    <scope>NUCLEOTIDE SEQUENCE [LARGE SCALE GENOMIC DNA]</scope>
</reference>
<dbReference type="AlphaFoldDB" id="A0AAV1QSP4"/>
<proteinExistence type="predicted"/>